<feature type="domain" description="Response regulatory" evidence="14">
    <location>
        <begin position="713"/>
        <end position="833"/>
    </location>
</feature>
<gene>
    <name evidence="15" type="ORF">FH603_3249</name>
</gene>
<keyword evidence="5" id="KW-0238">DNA-binding</keyword>
<evidence type="ECO:0000256" key="1">
    <source>
        <dbReference type="ARBA" id="ARBA00000085"/>
    </source>
</evidence>
<evidence type="ECO:0000313" key="15">
    <source>
        <dbReference type="EMBL" id="MBC3792735.1"/>
    </source>
</evidence>
<feature type="transmembrane region" description="Helical" evidence="10">
    <location>
        <begin position="230"/>
        <end position="247"/>
    </location>
</feature>
<dbReference type="CDD" id="cd16922">
    <property type="entry name" value="HATPase_EvgS-ArcB-TorS-like"/>
    <property type="match status" value="1"/>
</dbReference>
<proteinExistence type="predicted"/>
<feature type="transmembrane region" description="Helical" evidence="10">
    <location>
        <begin position="377"/>
        <end position="400"/>
    </location>
</feature>
<reference evidence="15 16" key="1">
    <citation type="submission" date="2019-06" db="EMBL/GenBank/DDBJ databases">
        <title>Spirosoma utsteinense sp. nov. isolated from Antarctic ice-free soils.</title>
        <authorList>
            <person name="Tahon G."/>
        </authorList>
    </citation>
    <scope>NUCLEOTIDE SEQUENCE [LARGE SCALE GENOMIC DNA]</scope>
    <source>
        <strain evidence="15 16">LMG 31447</strain>
    </source>
</reference>
<keyword evidence="4" id="KW-0805">Transcription regulation</keyword>
<dbReference type="Pfam" id="PF00512">
    <property type="entry name" value="HisKA"/>
    <property type="match status" value="1"/>
</dbReference>
<evidence type="ECO:0000259" key="13">
    <source>
        <dbReference type="PROSITE" id="PS50109"/>
    </source>
</evidence>
<keyword evidence="6" id="KW-0804">Transcription</keyword>
<dbReference type="InterPro" id="IPR011623">
    <property type="entry name" value="7TMR_DISM_rcpt_extracell_dom1"/>
</dbReference>
<sequence length="975" mass="109292">MKLLCRVFLLMLLFTSSSRADPIPDSVLLVTHLPATGLLLDKGWRYQAGDKPDWATPEYNDRNWQPINPTQDIYQLQPIWNTPIGWFRLHLSVTDSLSRQALALQIEQTGASEIYLNGRLLLRLGKLSPRPERVQAQTLPNQLLPLPLAGGRDQVIAVRFALQQHIPYIQILGRGNPGLRLKMQEVQAAVQAIEANDSKGVESFRAGVFFMLAILHLAFFWFYPAQRANLYFFIYSFLVALSTLAGIQAQQAYLVEAKMYLLILRLTTGILPNTYFFLLALYSLFGFRRGLIFWLLSAGMLVLYLFKLSYQDDYLKNFLFVLAVSLESIRLALRAMKKKQRGATLILWGATSFLVFFCLFRLLIYGYIPAPLSYQDWLFNVSFISLPIAVSLVLAQDFAFVNRSLGTKQREVEQLGEKMRRQQQEKQQLAEINELQSRFVANISHEFRTPLSLIRGTTEKLRQREGTVGERQTDYQRIDQSAGQVLGMVNQLLDLSRLEAGKLTIHPEPAELSSFLRRLAGSFVSLFESKGIIYEYSAPLQSLWVAVDSARLEQILSNLLSNAAKFTPGGRAVRFAARFELLSAEQMSLQLVVEDTGIGIAPADQDRIFDRFYQADTSTTRSYEGSGLGLAIVKELVELHGGSIHVESTMGNGTTFTIQVPLPLVTAPETVSATETASITEPLPTNRSSQWQAPQHPVTTSKGTPRKTPATSQVLVVEDHAGLRQFIREALEMQYTVEEAANGQEGYRLALKHLPDLIISDVMMPGLDGPGLDGLMLCEKLKSDPRTSHIPIILLTAKAGTESRLQGLKNGADEYLTKPFSLEELHLRVNNIVESRRKLRDKYARQVTLHPSGIAVTSTDEQFLQRALATVEAQLANPTFDVADLSRGVGMSRSNLHRKLTALTGLSANVFIRSVRLKRAAYLLERGYGNVGEVATQVGFNSLNYFARCFREEYGKTPSEYSRPQTVINPEPLHP</sequence>
<dbReference type="PANTHER" id="PTHR43547:SF2">
    <property type="entry name" value="HYBRID SIGNAL TRANSDUCTION HISTIDINE KINASE C"/>
    <property type="match status" value="1"/>
</dbReference>
<dbReference type="PROSITE" id="PS50110">
    <property type="entry name" value="RESPONSE_REGULATORY"/>
    <property type="match status" value="1"/>
</dbReference>
<feature type="region of interest" description="Disordered" evidence="9">
    <location>
        <begin position="673"/>
        <end position="711"/>
    </location>
</feature>
<evidence type="ECO:0000256" key="2">
    <source>
        <dbReference type="ARBA" id="ARBA00012438"/>
    </source>
</evidence>
<dbReference type="InterPro" id="IPR018060">
    <property type="entry name" value="HTH_AraC"/>
</dbReference>
<feature type="transmembrane region" description="Helical" evidence="10">
    <location>
        <begin position="291"/>
        <end position="308"/>
    </location>
</feature>
<feature type="transmembrane region" description="Helical" evidence="10">
    <location>
        <begin position="345"/>
        <end position="365"/>
    </location>
</feature>
<dbReference type="SUPFAM" id="SSF46689">
    <property type="entry name" value="Homeodomain-like"/>
    <property type="match status" value="1"/>
</dbReference>
<comment type="catalytic activity">
    <reaction evidence="1">
        <text>ATP + protein L-histidine = ADP + protein N-phospho-L-histidine.</text>
        <dbReference type="EC" id="2.7.13.3"/>
    </reaction>
</comment>
<name>A0ABR6W842_9BACT</name>
<dbReference type="SUPFAM" id="SSF49785">
    <property type="entry name" value="Galactose-binding domain-like"/>
    <property type="match status" value="1"/>
</dbReference>
<dbReference type="Pfam" id="PF07695">
    <property type="entry name" value="7TMR-DISM_7TM"/>
    <property type="match status" value="1"/>
</dbReference>
<keyword evidence="8" id="KW-0175">Coiled coil</keyword>
<dbReference type="InterPro" id="IPR001789">
    <property type="entry name" value="Sig_transdc_resp-reg_receiver"/>
</dbReference>
<evidence type="ECO:0000256" key="7">
    <source>
        <dbReference type="PROSITE-ProRule" id="PRU00169"/>
    </source>
</evidence>
<feature type="chain" id="PRO_5046895402" description="histidine kinase" evidence="11">
    <location>
        <begin position="21"/>
        <end position="975"/>
    </location>
</feature>
<feature type="signal peptide" evidence="11">
    <location>
        <begin position="1"/>
        <end position="20"/>
    </location>
</feature>
<evidence type="ECO:0000256" key="5">
    <source>
        <dbReference type="ARBA" id="ARBA00023125"/>
    </source>
</evidence>
<dbReference type="InterPro" id="IPR003661">
    <property type="entry name" value="HisK_dim/P_dom"/>
</dbReference>
<dbReference type="InterPro" id="IPR005467">
    <property type="entry name" value="His_kinase_dom"/>
</dbReference>
<comment type="caution">
    <text evidence="15">The sequence shown here is derived from an EMBL/GenBank/DDBJ whole genome shotgun (WGS) entry which is preliminary data.</text>
</comment>
<dbReference type="Pfam" id="PF00072">
    <property type="entry name" value="Response_reg"/>
    <property type="match status" value="1"/>
</dbReference>
<keyword evidence="10" id="KW-1133">Transmembrane helix</keyword>
<dbReference type="InterPro" id="IPR004358">
    <property type="entry name" value="Sig_transdc_His_kin-like_C"/>
</dbReference>
<dbReference type="Gene3D" id="1.10.10.60">
    <property type="entry name" value="Homeodomain-like"/>
    <property type="match status" value="1"/>
</dbReference>
<keyword evidence="11" id="KW-0732">Signal</keyword>
<dbReference type="PROSITE" id="PS50109">
    <property type="entry name" value="HIS_KIN"/>
    <property type="match status" value="1"/>
</dbReference>
<dbReference type="PRINTS" id="PR00344">
    <property type="entry name" value="BCTRLSENSOR"/>
</dbReference>
<dbReference type="InterPro" id="IPR036097">
    <property type="entry name" value="HisK_dim/P_sf"/>
</dbReference>
<dbReference type="Gene3D" id="3.30.565.10">
    <property type="entry name" value="Histidine kinase-like ATPase, C-terminal domain"/>
    <property type="match status" value="1"/>
</dbReference>
<evidence type="ECO:0000256" key="10">
    <source>
        <dbReference type="SAM" id="Phobius"/>
    </source>
</evidence>
<evidence type="ECO:0000259" key="12">
    <source>
        <dbReference type="PROSITE" id="PS01124"/>
    </source>
</evidence>
<protein>
    <recommendedName>
        <fullName evidence="2">histidine kinase</fullName>
        <ecNumber evidence="2">2.7.13.3</ecNumber>
    </recommendedName>
</protein>
<organism evidence="15 16">
    <name type="scientific">Spirosoma utsteinense</name>
    <dbReference type="NCBI Taxonomy" id="2585773"/>
    <lineage>
        <taxon>Bacteria</taxon>
        <taxon>Pseudomonadati</taxon>
        <taxon>Bacteroidota</taxon>
        <taxon>Cytophagia</taxon>
        <taxon>Cytophagales</taxon>
        <taxon>Cytophagaceae</taxon>
        <taxon>Spirosoma</taxon>
    </lineage>
</organism>
<dbReference type="SUPFAM" id="SSF55874">
    <property type="entry name" value="ATPase domain of HSP90 chaperone/DNA topoisomerase II/histidine kinase"/>
    <property type="match status" value="1"/>
</dbReference>
<evidence type="ECO:0000256" key="8">
    <source>
        <dbReference type="SAM" id="Coils"/>
    </source>
</evidence>
<dbReference type="PROSITE" id="PS00041">
    <property type="entry name" value="HTH_ARAC_FAMILY_1"/>
    <property type="match status" value="1"/>
</dbReference>
<dbReference type="SUPFAM" id="SSF52172">
    <property type="entry name" value="CheY-like"/>
    <property type="match status" value="1"/>
</dbReference>
<feature type="transmembrane region" description="Helical" evidence="10">
    <location>
        <begin position="259"/>
        <end position="284"/>
    </location>
</feature>
<dbReference type="InterPro" id="IPR036890">
    <property type="entry name" value="HATPase_C_sf"/>
</dbReference>
<evidence type="ECO:0000256" key="4">
    <source>
        <dbReference type="ARBA" id="ARBA00023015"/>
    </source>
</evidence>
<dbReference type="Gene3D" id="1.10.287.130">
    <property type="match status" value="1"/>
</dbReference>
<dbReference type="Pfam" id="PF02518">
    <property type="entry name" value="HATPase_c"/>
    <property type="match status" value="1"/>
</dbReference>
<dbReference type="Proteomes" id="UP000700732">
    <property type="component" value="Unassembled WGS sequence"/>
</dbReference>
<accession>A0ABR6W842</accession>
<keyword evidence="10" id="KW-0812">Transmembrane</keyword>
<dbReference type="GO" id="GO:0016301">
    <property type="term" value="F:kinase activity"/>
    <property type="evidence" value="ECO:0007669"/>
    <property type="project" value="UniProtKB-KW"/>
</dbReference>
<dbReference type="Gene3D" id="3.40.50.2300">
    <property type="match status" value="1"/>
</dbReference>
<dbReference type="InterPro" id="IPR009057">
    <property type="entry name" value="Homeodomain-like_sf"/>
</dbReference>
<evidence type="ECO:0000256" key="6">
    <source>
        <dbReference type="ARBA" id="ARBA00023163"/>
    </source>
</evidence>
<evidence type="ECO:0000256" key="9">
    <source>
        <dbReference type="SAM" id="MobiDB-lite"/>
    </source>
</evidence>
<dbReference type="SMART" id="SM00448">
    <property type="entry name" value="REC"/>
    <property type="match status" value="1"/>
</dbReference>
<keyword evidence="15" id="KW-0418">Kinase</keyword>
<evidence type="ECO:0000256" key="11">
    <source>
        <dbReference type="SAM" id="SignalP"/>
    </source>
</evidence>
<dbReference type="SMART" id="SM00388">
    <property type="entry name" value="HisKA"/>
    <property type="match status" value="1"/>
</dbReference>
<dbReference type="InterPro" id="IPR011006">
    <property type="entry name" value="CheY-like_superfamily"/>
</dbReference>
<feature type="modified residue" description="4-aspartylphosphate" evidence="7">
    <location>
        <position position="761"/>
    </location>
</feature>
<keyword evidence="16" id="KW-1185">Reference proteome</keyword>
<evidence type="ECO:0000313" key="16">
    <source>
        <dbReference type="Proteomes" id="UP000700732"/>
    </source>
</evidence>
<keyword evidence="10" id="KW-0472">Membrane</keyword>
<evidence type="ECO:0000256" key="3">
    <source>
        <dbReference type="ARBA" id="ARBA00022553"/>
    </source>
</evidence>
<keyword evidence="3 7" id="KW-0597">Phosphoprotein</keyword>
<feature type="domain" description="HTH araC/xylS-type" evidence="12">
    <location>
        <begin position="865"/>
        <end position="964"/>
    </location>
</feature>
<dbReference type="SUPFAM" id="SSF47384">
    <property type="entry name" value="Homodimeric domain of signal transducing histidine kinase"/>
    <property type="match status" value="1"/>
</dbReference>
<dbReference type="EMBL" id="VFIA01000019">
    <property type="protein sequence ID" value="MBC3792735.1"/>
    <property type="molecule type" value="Genomic_DNA"/>
</dbReference>
<dbReference type="SMART" id="SM00342">
    <property type="entry name" value="HTH_ARAC"/>
    <property type="match status" value="1"/>
</dbReference>
<dbReference type="InterPro" id="IPR003594">
    <property type="entry name" value="HATPase_dom"/>
</dbReference>
<feature type="domain" description="Histidine kinase" evidence="13">
    <location>
        <begin position="442"/>
        <end position="664"/>
    </location>
</feature>
<feature type="transmembrane region" description="Helical" evidence="10">
    <location>
        <begin position="204"/>
        <end position="223"/>
    </location>
</feature>
<keyword evidence="15" id="KW-0808">Transferase</keyword>
<dbReference type="InterPro" id="IPR018062">
    <property type="entry name" value="HTH_AraC-typ_CS"/>
</dbReference>
<dbReference type="InterPro" id="IPR008979">
    <property type="entry name" value="Galactose-bd-like_sf"/>
</dbReference>
<evidence type="ECO:0000259" key="14">
    <source>
        <dbReference type="PROSITE" id="PS50110"/>
    </source>
</evidence>
<dbReference type="EC" id="2.7.13.3" evidence="2"/>
<dbReference type="Pfam" id="PF12833">
    <property type="entry name" value="HTH_18"/>
    <property type="match status" value="1"/>
</dbReference>
<dbReference type="PROSITE" id="PS01124">
    <property type="entry name" value="HTH_ARAC_FAMILY_2"/>
    <property type="match status" value="1"/>
</dbReference>
<dbReference type="PANTHER" id="PTHR43547">
    <property type="entry name" value="TWO-COMPONENT HISTIDINE KINASE"/>
    <property type="match status" value="1"/>
</dbReference>
<dbReference type="Gene3D" id="2.60.120.260">
    <property type="entry name" value="Galactose-binding domain-like"/>
    <property type="match status" value="1"/>
</dbReference>
<feature type="coiled-coil region" evidence="8">
    <location>
        <begin position="405"/>
        <end position="432"/>
    </location>
</feature>
<dbReference type="SMART" id="SM00387">
    <property type="entry name" value="HATPase_c"/>
    <property type="match status" value="1"/>
</dbReference>
<dbReference type="CDD" id="cd00082">
    <property type="entry name" value="HisKA"/>
    <property type="match status" value="1"/>
</dbReference>
<dbReference type="RefSeq" id="WP_186738498.1">
    <property type="nucleotide sequence ID" value="NZ_VFIA01000019.1"/>
</dbReference>